<dbReference type="STRING" id="64971.SAMN05421831_102268"/>
<dbReference type="NCBIfam" id="NF002058">
    <property type="entry name" value="PRK00888.1"/>
    <property type="match status" value="1"/>
</dbReference>
<evidence type="ECO:0000256" key="4">
    <source>
        <dbReference type="ARBA" id="ARBA00022989"/>
    </source>
</evidence>
<evidence type="ECO:0000256" key="6">
    <source>
        <dbReference type="ARBA" id="ARBA00023306"/>
    </source>
</evidence>
<organism evidence="8 9">
    <name type="scientific">Allopseudospirillum japonicum</name>
    <dbReference type="NCBI Taxonomy" id="64971"/>
    <lineage>
        <taxon>Bacteria</taxon>
        <taxon>Pseudomonadati</taxon>
        <taxon>Pseudomonadota</taxon>
        <taxon>Gammaproteobacteria</taxon>
        <taxon>Oceanospirillales</taxon>
        <taxon>Oceanospirillaceae</taxon>
        <taxon>Allopseudospirillum</taxon>
    </lineage>
</organism>
<dbReference type="PANTHER" id="PTHR37485">
    <property type="entry name" value="CELL DIVISION PROTEIN FTSB"/>
    <property type="match status" value="1"/>
</dbReference>
<evidence type="ECO:0000256" key="1">
    <source>
        <dbReference type="ARBA" id="ARBA00022475"/>
    </source>
</evidence>
<feature type="coiled-coil region" evidence="7">
    <location>
        <begin position="29"/>
        <end position="70"/>
    </location>
</feature>
<gene>
    <name evidence="7" type="primary">ftsB</name>
    <name evidence="8" type="ORF">SAMN05421831_102268</name>
</gene>
<feature type="topological domain" description="Cytoplasmic" evidence="7">
    <location>
        <begin position="1"/>
        <end position="3"/>
    </location>
</feature>
<dbReference type="RefSeq" id="WP_093308604.1">
    <property type="nucleotide sequence ID" value="NZ_FNYH01000002.1"/>
</dbReference>
<evidence type="ECO:0000256" key="2">
    <source>
        <dbReference type="ARBA" id="ARBA00022618"/>
    </source>
</evidence>
<feature type="topological domain" description="Periplasmic" evidence="7">
    <location>
        <begin position="22"/>
        <end position="101"/>
    </location>
</feature>
<accession>A0A1H6R8A2</accession>
<protein>
    <recommendedName>
        <fullName evidence="7">Cell division protein FtsB</fullName>
    </recommendedName>
</protein>
<keyword evidence="5 7" id="KW-0472">Membrane</keyword>
<keyword evidence="3 7" id="KW-0812">Transmembrane</keyword>
<dbReference type="GO" id="GO:0043093">
    <property type="term" value="P:FtsZ-dependent cytokinesis"/>
    <property type="evidence" value="ECO:0007669"/>
    <property type="project" value="UniProtKB-UniRule"/>
</dbReference>
<dbReference type="InterPro" id="IPR007060">
    <property type="entry name" value="FtsL/DivIC"/>
</dbReference>
<keyword evidence="7" id="KW-0175">Coiled coil</keyword>
<name>A0A1H6R8A2_9GAMM</name>
<dbReference type="HAMAP" id="MF_00599">
    <property type="entry name" value="FtsB"/>
    <property type="match status" value="1"/>
</dbReference>
<evidence type="ECO:0000256" key="3">
    <source>
        <dbReference type="ARBA" id="ARBA00022692"/>
    </source>
</evidence>
<evidence type="ECO:0000256" key="7">
    <source>
        <dbReference type="HAMAP-Rule" id="MF_00599"/>
    </source>
</evidence>
<keyword evidence="1 7" id="KW-1003">Cell membrane</keyword>
<dbReference type="GO" id="GO:0005886">
    <property type="term" value="C:plasma membrane"/>
    <property type="evidence" value="ECO:0007669"/>
    <property type="project" value="UniProtKB-SubCell"/>
</dbReference>
<comment type="subcellular location">
    <subcellularLocation>
        <location evidence="7">Cell inner membrane</location>
        <topology evidence="7">Single-pass type II membrane protein</topology>
    </subcellularLocation>
    <text evidence="7">Localizes to the division septum.</text>
</comment>
<evidence type="ECO:0000313" key="8">
    <source>
        <dbReference type="EMBL" id="SEI48010.1"/>
    </source>
</evidence>
<dbReference type="Proteomes" id="UP000242999">
    <property type="component" value="Unassembled WGS sequence"/>
</dbReference>
<dbReference type="InterPro" id="IPR023081">
    <property type="entry name" value="Cell_div_FtsB"/>
</dbReference>
<proteinExistence type="inferred from homology"/>
<keyword evidence="4 7" id="KW-1133">Transmembrane helix</keyword>
<reference evidence="9" key="1">
    <citation type="submission" date="2016-10" db="EMBL/GenBank/DDBJ databases">
        <authorList>
            <person name="Varghese N."/>
            <person name="Submissions S."/>
        </authorList>
    </citation>
    <scope>NUCLEOTIDE SEQUENCE [LARGE SCALE GENOMIC DNA]</scope>
    <source>
        <strain evidence="9">DSM 7165</strain>
    </source>
</reference>
<sequence length="101" mass="11472">MPLLVAVLVSLLAWLQYSLWLGENGILEYQALQVRLQEQTQENAQLAQRNQRLAAEVGDLKQGLDAIEERARSELGMVKKDEIFLLLATPEPKEPRNPLLH</sequence>
<keyword evidence="2 7" id="KW-0132">Cell division</keyword>
<evidence type="ECO:0000313" key="9">
    <source>
        <dbReference type="Proteomes" id="UP000242999"/>
    </source>
</evidence>
<evidence type="ECO:0000256" key="5">
    <source>
        <dbReference type="ARBA" id="ARBA00023136"/>
    </source>
</evidence>
<dbReference type="Pfam" id="PF04977">
    <property type="entry name" value="DivIC"/>
    <property type="match status" value="1"/>
</dbReference>
<dbReference type="EMBL" id="FNYH01000002">
    <property type="protein sequence ID" value="SEI48010.1"/>
    <property type="molecule type" value="Genomic_DNA"/>
</dbReference>
<keyword evidence="7" id="KW-0997">Cell inner membrane</keyword>
<dbReference type="PANTHER" id="PTHR37485:SF1">
    <property type="entry name" value="CELL DIVISION PROTEIN FTSB"/>
    <property type="match status" value="1"/>
</dbReference>
<comment type="similarity">
    <text evidence="7">Belongs to the FtsB family.</text>
</comment>
<dbReference type="AlphaFoldDB" id="A0A1H6R8A2"/>
<keyword evidence="6 7" id="KW-0131">Cell cycle</keyword>
<comment type="function">
    <text evidence="7">Essential cell division protein. May link together the upstream cell division proteins, which are predominantly cytoplasmic, with the downstream cell division proteins, which are predominantly periplasmic.</text>
</comment>
<keyword evidence="9" id="KW-1185">Reference proteome</keyword>
<dbReference type="GO" id="GO:0030428">
    <property type="term" value="C:cell septum"/>
    <property type="evidence" value="ECO:0007669"/>
    <property type="project" value="TreeGrafter"/>
</dbReference>
<dbReference type="GO" id="GO:0032153">
    <property type="term" value="C:cell division site"/>
    <property type="evidence" value="ECO:0007669"/>
    <property type="project" value="UniProtKB-UniRule"/>
</dbReference>
<comment type="subunit">
    <text evidence="7">Part of a complex composed of FtsB, FtsL and FtsQ.</text>
</comment>
<dbReference type="OrthoDB" id="7061211at2"/>